<protein>
    <submittedName>
        <fullName evidence="1">Uncharacterized protein</fullName>
    </submittedName>
</protein>
<evidence type="ECO:0000313" key="1">
    <source>
        <dbReference type="EMBL" id="OIQ85140.1"/>
    </source>
</evidence>
<comment type="caution">
    <text evidence="1">The sequence shown here is derived from an EMBL/GenBank/DDBJ whole genome shotgun (WGS) entry which is preliminary data.</text>
</comment>
<dbReference type="AlphaFoldDB" id="A0A1J5QZI4"/>
<proteinExistence type="predicted"/>
<reference evidence="1" key="1">
    <citation type="submission" date="2016-10" db="EMBL/GenBank/DDBJ databases">
        <title>Sequence of Gallionella enrichment culture.</title>
        <authorList>
            <person name="Poehlein A."/>
            <person name="Muehling M."/>
            <person name="Daniel R."/>
        </authorList>
    </citation>
    <scope>NUCLEOTIDE SEQUENCE</scope>
</reference>
<dbReference type="EMBL" id="MLJW01000565">
    <property type="protein sequence ID" value="OIQ85140.1"/>
    <property type="molecule type" value="Genomic_DNA"/>
</dbReference>
<name>A0A1J5QZI4_9ZZZZ</name>
<accession>A0A1J5QZI4</accession>
<sequence length="109" mass="11830">MNVGARPGSLAAVCMPAGMERFDVVHNPENCRVVHRCPGGLWRVVPRVPIPVDMRPIRVPEPARQVHVRGNPRLSSVVAIRPFGVQWVHLPSCGGGQGWGANRLGTGDR</sequence>
<organism evidence="1">
    <name type="scientific">mine drainage metagenome</name>
    <dbReference type="NCBI Taxonomy" id="410659"/>
    <lineage>
        <taxon>unclassified sequences</taxon>
        <taxon>metagenomes</taxon>
        <taxon>ecological metagenomes</taxon>
    </lineage>
</organism>
<gene>
    <name evidence="1" type="ORF">GALL_330340</name>
</gene>